<dbReference type="Ensembl" id="ENSGMOT00000041453.1">
    <property type="protein sequence ID" value="ENSGMOP00000054030.1"/>
    <property type="gene ID" value="ENSGMOG00000006578.2"/>
</dbReference>
<feature type="compositionally biased region" description="Basic and acidic residues" evidence="2">
    <location>
        <begin position="556"/>
        <end position="565"/>
    </location>
</feature>
<feature type="compositionally biased region" description="Polar residues" evidence="2">
    <location>
        <begin position="338"/>
        <end position="369"/>
    </location>
</feature>
<feature type="compositionally biased region" description="Polar residues" evidence="2">
    <location>
        <begin position="128"/>
        <end position="143"/>
    </location>
</feature>
<sequence length="1266" mass="141219">MVSVLIDLNCIYHNALRWTLAGEPATCTRREKGPNYTEHLPGLTYIWGIITVYVFCNINMSENQGNPRTMSEYYSPTGKVKDYLGCPMQQYSPSQLPYFQESPMKPSQVQNRLSLSVQKRMSPRQSHKSLTPANTRTIDSLSSPKVAKPAENFQNNAFRVQKQTAQTSSSLKLHPARSNCSLLKRCSDSEVIDSSLKKPCLQNSIPGPVQNPKCVASQSQCLSALSSSSPSALIRLELSPEKTNTNLAKEAASSPSVHSMMLPQLNPPSSPDSDIMPPSNSPGLPGVRKAHMVKVTEDYVYLRSPIKSSFEQRLRMLIQTKNREGVRSPCHRLRRENNSATVQDSKDSSINSSGRLESHQIGCSQQTIPPQVKLPCKDEKSGESTTEEIGDVCRAPKQTSKSTSTGPLGGNTGQNKSMSRRASVILDDIADLFTPDPLIYVSNPKHKAVVLSTAEQEKLGPNSTEGDCVPDSAEAASCTPSAESPSQQKQHSTGTNCARLTGSVNVKDAKYTSCPKLPILVIQLERLNMDLPLNSISLAGGLKLPVSLPNKQLNKHNSEPVEVHKTPLNPENRTSATGEALPAVEGSSSKDPSSSARPSTKEDADHGGTIVVKDDEEPGFDLFFGVDPDEAQSSEEEPIPTMKEMLQIAAEQPDMPEKKALPKPPSPIYAPTPSTQLRTIPSRMRRRALKSTSKALGCRNNLDQMLMDIRSIKRSKDQETVLLSCIDDDFRKAEYGEDEEAYYGAIPSDQQEFVQRFPVVSSSIKDVHPGEVVFDLDTCGRLFSQHTLQLRHCKSDPQGTTQKTLLWSSPAQLNLHIRIGMFQDAFDFSPCPPKVTRFLFKMMSVHTERMISDKILQALCVIARSAANHIVKTGSQKFEVWVPSVADVTLVLLNMGASFVTLFPLERLQPPFSEGDLLADKDISSESPSDPKKRSTFPKHNYSNVFKYLSYCMDLCPRAFSDPELLLLLAVSCRLGLEVHFALEPHIDLRCLQRHILSNVRDWENMLPRMCLAVTELTADHHNMCCLVQLLPDHARGKQLRRHLSVCMISKLLDGSCTYKPSVKEFQLSYLLPYLSRMKPSSLRSRMLSDMDTIDQQTYYLCYSLLTLFSQASNYSLFQPSQKEQLLELCYELDRHIKRDMNENDKCLYRNRVNDLVARIYTTWLKLIQRIRPLNDQLFDFWKPSPQEMLSSSSVETKEMSEEEDEEEEGSDAPDQPGLSIDREEEVDEDMDEGEPTGAMENDKEPEQMKGPAGGEVFTAVVMEHS</sequence>
<feature type="compositionally biased region" description="Acidic residues" evidence="2">
    <location>
        <begin position="1201"/>
        <end position="1212"/>
    </location>
</feature>
<evidence type="ECO:0000313" key="4">
    <source>
        <dbReference type="Ensembl" id="ENSGMOP00000054030.1"/>
    </source>
</evidence>
<feature type="region of interest" description="Disordered" evidence="2">
    <location>
        <begin position="656"/>
        <end position="675"/>
    </location>
</feature>
<evidence type="ECO:0000256" key="1">
    <source>
        <dbReference type="ARBA" id="ARBA00010311"/>
    </source>
</evidence>
<dbReference type="GeneTree" id="ENSGT00530000064017"/>
<organism evidence="4 5">
    <name type="scientific">Gadus morhua</name>
    <name type="common">Atlantic cod</name>
    <dbReference type="NCBI Taxonomy" id="8049"/>
    <lineage>
        <taxon>Eukaryota</taxon>
        <taxon>Metazoa</taxon>
        <taxon>Chordata</taxon>
        <taxon>Craniata</taxon>
        <taxon>Vertebrata</taxon>
        <taxon>Euteleostomi</taxon>
        <taxon>Actinopterygii</taxon>
        <taxon>Neopterygii</taxon>
        <taxon>Teleostei</taxon>
        <taxon>Neoteleostei</taxon>
        <taxon>Acanthomorphata</taxon>
        <taxon>Zeiogadaria</taxon>
        <taxon>Gadariae</taxon>
        <taxon>Gadiformes</taxon>
        <taxon>Gadoidei</taxon>
        <taxon>Gadidae</taxon>
        <taxon>Gadus</taxon>
    </lineage>
</organism>
<feature type="region of interest" description="Disordered" evidence="2">
    <location>
        <begin position="550"/>
        <end position="607"/>
    </location>
</feature>
<feature type="region of interest" description="Disordered" evidence="2">
    <location>
        <begin position="454"/>
        <end position="495"/>
    </location>
</feature>
<feature type="compositionally biased region" description="Low complexity" evidence="2">
    <location>
        <begin position="587"/>
        <end position="598"/>
    </location>
</feature>
<feature type="domain" description="Coiled-coil SMC6 And NSE5 INteracting (CANIN)" evidence="3">
    <location>
        <begin position="697"/>
        <end position="1058"/>
    </location>
</feature>
<comment type="similarity">
    <text evidence="1">Belongs to the FAM178 family.</text>
</comment>
<reference evidence="4" key="2">
    <citation type="submission" date="2025-09" db="UniProtKB">
        <authorList>
            <consortium name="Ensembl"/>
        </authorList>
    </citation>
    <scope>IDENTIFICATION</scope>
</reference>
<gene>
    <name evidence="4" type="primary">slf2</name>
</gene>
<keyword evidence="5" id="KW-1185">Reference proteome</keyword>
<dbReference type="PANTHER" id="PTHR16046">
    <property type="entry name" value="SMC5-SMC6 COMPLEX LOCALIZATION FACTOR 2"/>
    <property type="match status" value="1"/>
</dbReference>
<dbReference type="PANTHER" id="PTHR16046:SF9">
    <property type="entry name" value="SMC5-SMC6 COMPLEX LOCALIZATION FACTOR PROTEIN 2"/>
    <property type="match status" value="1"/>
</dbReference>
<dbReference type="Pfam" id="PF14816">
    <property type="entry name" value="CANIN"/>
    <property type="match status" value="1"/>
</dbReference>
<evidence type="ECO:0000256" key="2">
    <source>
        <dbReference type="SAM" id="MobiDB-lite"/>
    </source>
</evidence>
<dbReference type="InterPro" id="IPR044276">
    <property type="entry name" value="CANIN_dom"/>
</dbReference>
<dbReference type="Proteomes" id="UP000694546">
    <property type="component" value="Chromosome 15"/>
</dbReference>
<feature type="region of interest" description="Disordered" evidence="2">
    <location>
        <begin position="117"/>
        <end position="143"/>
    </location>
</feature>
<dbReference type="OMA" id="RKPPSMN"/>
<proteinExistence type="inferred from homology"/>
<accession>A0A8C5C2C9</accession>
<feature type="compositionally biased region" description="Polar residues" evidence="2">
    <location>
        <begin position="478"/>
        <end position="495"/>
    </location>
</feature>
<evidence type="ECO:0000259" key="3">
    <source>
        <dbReference type="Pfam" id="PF14816"/>
    </source>
</evidence>
<feature type="compositionally biased region" description="Polar residues" evidence="2">
    <location>
        <begin position="397"/>
        <end position="406"/>
    </location>
</feature>
<feature type="compositionally biased region" description="Acidic residues" evidence="2">
    <location>
        <begin position="1223"/>
        <end position="1235"/>
    </location>
</feature>
<dbReference type="AlphaFoldDB" id="A0A8C5C2C9"/>
<protein>
    <recommendedName>
        <fullName evidence="3">Coiled-coil SMC6 And NSE5 INteracting (CANIN) domain-containing protein</fullName>
    </recommendedName>
</protein>
<reference evidence="4" key="1">
    <citation type="submission" date="2025-08" db="UniProtKB">
        <authorList>
            <consortium name="Ensembl"/>
        </authorList>
    </citation>
    <scope>IDENTIFICATION</scope>
</reference>
<evidence type="ECO:0000313" key="5">
    <source>
        <dbReference type="Proteomes" id="UP000694546"/>
    </source>
</evidence>
<feature type="region of interest" description="Disordered" evidence="2">
    <location>
        <begin position="325"/>
        <end position="419"/>
    </location>
</feature>
<feature type="region of interest" description="Disordered" evidence="2">
    <location>
        <begin position="1190"/>
        <end position="1266"/>
    </location>
</feature>
<name>A0A8C5C2C9_GADMO</name>
<dbReference type="InterPro" id="IPR026161">
    <property type="entry name" value="FAM178"/>
</dbReference>